<protein>
    <submittedName>
        <fullName evidence="2">Uncharacterized protein</fullName>
    </submittedName>
</protein>
<feature type="region of interest" description="Disordered" evidence="1">
    <location>
        <begin position="866"/>
        <end position="1023"/>
    </location>
</feature>
<dbReference type="EMBL" id="QJNS01000291">
    <property type="protein sequence ID" value="RYO80400.1"/>
    <property type="molecule type" value="Genomic_DNA"/>
</dbReference>
<feature type="compositionally biased region" description="Polar residues" evidence="1">
    <location>
        <begin position="946"/>
        <end position="961"/>
    </location>
</feature>
<evidence type="ECO:0000256" key="1">
    <source>
        <dbReference type="SAM" id="MobiDB-lite"/>
    </source>
</evidence>
<proteinExistence type="predicted"/>
<organism evidence="2 3">
    <name type="scientific">Monosporascus cannonballus</name>
    <dbReference type="NCBI Taxonomy" id="155416"/>
    <lineage>
        <taxon>Eukaryota</taxon>
        <taxon>Fungi</taxon>
        <taxon>Dikarya</taxon>
        <taxon>Ascomycota</taxon>
        <taxon>Pezizomycotina</taxon>
        <taxon>Sordariomycetes</taxon>
        <taxon>Xylariomycetidae</taxon>
        <taxon>Xylariales</taxon>
        <taxon>Xylariales incertae sedis</taxon>
        <taxon>Monosporascus</taxon>
    </lineage>
</organism>
<comment type="caution">
    <text evidence="2">The sequence shown here is derived from an EMBL/GenBank/DDBJ whole genome shotgun (WGS) entry which is preliminary data.</text>
</comment>
<sequence length="1036" mass="116400">MPPNQRERREGKRRLMEKYRIEFVGPIDSLNERDQARNHHRIIVSHIRRLGRTEFAQYHESVMADSNERPWRDQIRRRAKRIADLAQICRKGRKNELGWRLSLESEIMARFTVEVAWLWRSEQEVTPASANPSSTSLQPRNLKKRQEKRTPCVCQSDRHKEDPAEQGINPLFDDRADEAILYDEELRAQLPRREEKPDRVYGIRETKRLQRILGMEDRRFGAGGKLLEKTLRTTPFRADGEPILFPFLILEAKSEKGADSFTNIEVQTAFAIRELLMLQDELRLAAQQGDDWEGGPLVWFLSNKGEHWRVCIGYIDTKSSPPRFLVARLWEGSVDSTDDALRLLLIIDYICDWSRDIYRESVVQGLRSLVVGDSRSLAYDTDIFSLADRVNQWQHDGGDDQEGVSNTAGPQVDRDALRAFDTPHGAIRDIRYLRSRFVALYITEDNISLFLQSMQSQQESRTMAASLLHLFKGAWRVRRDGLDALELTWTGTDRDSSDMYPPDKKFLVVATISAYISPDWQQTLEVGYVAVAEDLLHVFLDIAGQQSRTGHELSNFPFVESDTFKTNFAFMRQHKPTDILLGCISRNCLSTTIRTRKRITSNDVRTVASVEETKEGITYRLDAAICPDLTGRTHDFISTLYRRHKIGRQEPPSSVFRISSQLQKQGPLDCPPLAWEDALVAIPELPDNEKREILFAVSKNPPSAVTLAELCIFVTDPIAITSSSLAERIANSISPWQFQVGRFDHQPGWPRGRNKKDVIVREAGFSDSVESYLDSLKVCRFEDNEGSENLATRTWGAVEPNSRFDIVSAPGVAFTFLDALDFADSVPRRRMTSITWRNPQPGVSPISSSHGMKSVYLDRDKLGADIAGPSSNVPENPIPGLSGSGAARPRSERSGETRLLSSGRNGEGSRSKGKQRAKDGSPRTPPAGPLESGANASGNVVPDDVPSNQGNSNGRPVSQQTDSDHTAQAVMPDGAGSTSVALAKRSVIEIENSDSEGEPTITSPRKRARHNGGTTFSRDALDDAELDKLLRDGYFS</sequence>
<dbReference type="Proteomes" id="UP000294003">
    <property type="component" value="Unassembled WGS sequence"/>
</dbReference>
<feature type="compositionally biased region" description="Polar residues" evidence="1">
    <location>
        <begin position="127"/>
        <end position="139"/>
    </location>
</feature>
<evidence type="ECO:0000313" key="2">
    <source>
        <dbReference type="EMBL" id="RYO80400.1"/>
    </source>
</evidence>
<gene>
    <name evidence="2" type="ORF">DL762_007672</name>
</gene>
<feature type="region of interest" description="Disordered" evidence="1">
    <location>
        <begin position="833"/>
        <end position="852"/>
    </location>
</feature>
<accession>A0ABY0GZ09</accession>
<evidence type="ECO:0000313" key="3">
    <source>
        <dbReference type="Proteomes" id="UP000294003"/>
    </source>
</evidence>
<keyword evidence="3" id="KW-1185">Reference proteome</keyword>
<reference evidence="2 3" key="1">
    <citation type="submission" date="2018-06" db="EMBL/GenBank/DDBJ databases">
        <title>Complete Genomes of Monosporascus.</title>
        <authorList>
            <person name="Robinson A.J."/>
            <person name="Natvig D.O."/>
        </authorList>
    </citation>
    <scope>NUCLEOTIDE SEQUENCE [LARGE SCALE GENOMIC DNA]</scope>
    <source>
        <strain evidence="2 3">CBS 609.92</strain>
    </source>
</reference>
<name>A0ABY0GZ09_9PEZI</name>
<feature type="region of interest" description="Disordered" evidence="1">
    <location>
        <begin position="127"/>
        <end position="169"/>
    </location>
</feature>